<dbReference type="Proteomes" id="UP001158067">
    <property type="component" value="Unassembled WGS sequence"/>
</dbReference>
<evidence type="ECO:0000313" key="2">
    <source>
        <dbReference type="EMBL" id="SMP41649.1"/>
    </source>
</evidence>
<evidence type="ECO:0000256" key="1">
    <source>
        <dbReference type="SAM" id="MobiDB-lite"/>
    </source>
</evidence>
<feature type="compositionally biased region" description="Basic and acidic residues" evidence="1">
    <location>
        <begin position="25"/>
        <end position="47"/>
    </location>
</feature>
<keyword evidence="3" id="KW-1185">Reference proteome</keyword>
<accession>A0ABY1PQV9</accession>
<dbReference type="EMBL" id="FXUG01000001">
    <property type="protein sequence ID" value="SMP41649.1"/>
    <property type="molecule type" value="Genomic_DNA"/>
</dbReference>
<comment type="caution">
    <text evidence="2">The sequence shown here is derived from an EMBL/GenBank/DDBJ whole genome shotgun (WGS) entry which is preliminary data.</text>
</comment>
<protein>
    <submittedName>
        <fullName evidence="2">Uncharacterized protein</fullName>
    </submittedName>
</protein>
<feature type="compositionally biased region" description="Polar residues" evidence="1">
    <location>
        <begin position="1"/>
        <end position="21"/>
    </location>
</feature>
<proteinExistence type="predicted"/>
<name>A0ABY1PQV9_9BACT</name>
<sequence length="98" mass="11268">MHTDQNTQAPSMDLTSPVQEPSNEEPMKRPRFRELIEGVDRPSERELKRARKQCTPKPIKLVCSDCGRSRKATRGELLNRTRLRCLCCGGPLNRYQEA</sequence>
<organism evidence="2 3">
    <name type="scientific">Neorhodopirellula lusitana</name>
    <dbReference type="NCBI Taxonomy" id="445327"/>
    <lineage>
        <taxon>Bacteria</taxon>
        <taxon>Pseudomonadati</taxon>
        <taxon>Planctomycetota</taxon>
        <taxon>Planctomycetia</taxon>
        <taxon>Pirellulales</taxon>
        <taxon>Pirellulaceae</taxon>
        <taxon>Neorhodopirellula</taxon>
    </lineage>
</organism>
<feature type="region of interest" description="Disordered" evidence="1">
    <location>
        <begin position="1"/>
        <end position="51"/>
    </location>
</feature>
<gene>
    <name evidence="2" type="ORF">SAMN06265222_101630</name>
</gene>
<reference evidence="2 3" key="1">
    <citation type="submission" date="2017-05" db="EMBL/GenBank/DDBJ databases">
        <authorList>
            <person name="Varghese N."/>
            <person name="Submissions S."/>
        </authorList>
    </citation>
    <scope>NUCLEOTIDE SEQUENCE [LARGE SCALE GENOMIC DNA]</scope>
    <source>
        <strain evidence="2 3">DSM 25457</strain>
    </source>
</reference>
<evidence type="ECO:0000313" key="3">
    <source>
        <dbReference type="Proteomes" id="UP001158067"/>
    </source>
</evidence>